<proteinExistence type="inferred from homology"/>
<evidence type="ECO:0000313" key="9">
    <source>
        <dbReference type="EMBL" id="WXB18816.1"/>
    </source>
</evidence>
<dbReference type="InterPro" id="IPR050131">
    <property type="entry name" value="Peptidase_S8_subtilisin-like"/>
</dbReference>
<reference evidence="9 10" key="1">
    <citation type="submission" date="2021-12" db="EMBL/GenBank/DDBJ databases">
        <title>Discovery of the Pendulisporaceae a myxobacterial family with distinct sporulation behavior and unique specialized metabolism.</title>
        <authorList>
            <person name="Garcia R."/>
            <person name="Popoff A."/>
            <person name="Bader C.D."/>
            <person name="Loehr J."/>
            <person name="Walesch S."/>
            <person name="Walt C."/>
            <person name="Boldt J."/>
            <person name="Bunk B."/>
            <person name="Haeckl F.J.F.P.J."/>
            <person name="Gunesch A.P."/>
            <person name="Birkelbach J."/>
            <person name="Nuebel U."/>
            <person name="Pietschmann T."/>
            <person name="Bach T."/>
            <person name="Mueller R."/>
        </authorList>
    </citation>
    <scope>NUCLEOTIDE SEQUENCE [LARGE SCALE GENOMIC DNA]</scope>
    <source>
        <strain evidence="9 10">MSr11954</strain>
    </source>
</reference>
<dbReference type="InterPro" id="IPR023828">
    <property type="entry name" value="Peptidase_S8_Ser-AS"/>
</dbReference>
<dbReference type="Gene3D" id="3.40.50.200">
    <property type="entry name" value="Peptidase S8/S53 domain"/>
    <property type="match status" value="1"/>
</dbReference>
<keyword evidence="4 5" id="KW-0720">Serine protease</keyword>
<dbReference type="Gene3D" id="3.30.70.80">
    <property type="entry name" value="Peptidase S8 propeptide/proteinase inhibitor I9"/>
    <property type="match status" value="1"/>
</dbReference>
<feature type="active site" description="Charge relay system" evidence="5">
    <location>
        <position position="414"/>
    </location>
</feature>
<keyword evidence="3 5" id="KW-0378">Hydrolase</keyword>
<protein>
    <submittedName>
        <fullName evidence="9">S8 family serine peptidase</fullName>
    </submittedName>
</protein>
<dbReference type="SUPFAM" id="SSF52743">
    <property type="entry name" value="Subtilisin-like"/>
    <property type="match status" value="1"/>
</dbReference>
<dbReference type="PROSITE" id="PS51257">
    <property type="entry name" value="PROKAR_LIPOPROTEIN"/>
    <property type="match status" value="1"/>
</dbReference>
<sequence>MSRITQQRSSMLAFSLLVAPVTCLTTACSSDGPGSADAHVTQGNPLCNSPNRAKNAKNAKGAKNANDVESAGRARYIVTLRPPNDRATRAARGLGEYDESLELEAIRTDVLAKAKSLGAEPEIAHTWKHIPVFAAELDPAALDTLRADPHVAHIEPDGQVQASLAESLPLIHADAANASGYKGAGQKVVILDTGAVSKHPMLAGKIVDEACFCMDDCTPCCPNGQSTQTGPGAAADDEGHGSHVAGIVAGVAPAATLVVVKVLSARGKGEDSSTISALDWVLEHHPDAAAINMSFGDSGHQYAGDCDGSFVGYAAAIDKLRSRGVLAAAASGNDASVNGVNHPACLKNVVSVGAVYDANFGWLEWKKCKDPLAKADRIVCYSNSGSNLDILAPGYKIRSVDFAGDGTTEMGGTSQATPHVAGAVAVVRAANPRLGPAAIEEILQKTGVPIKDPRNDVTRSRIDVDAAVKEAVRRGSR</sequence>
<dbReference type="InterPro" id="IPR037045">
    <property type="entry name" value="S8pro/Inhibitor_I9_sf"/>
</dbReference>
<accession>A0ABZ2M8J4</accession>
<feature type="domain" description="Inhibitor I9" evidence="8">
    <location>
        <begin position="75"/>
        <end position="162"/>
    </location>
</feature>
<dbReference type="SUPFAM" id="SSF54897">
    <property type="entry name" value="Protease propeptides/inhibitors"/>
    <property type="match status" value="1"/>
</dbReference>
<dbReference type="InterPro" id="IPR022398">
    <property type="entry name" value="Peptidase_S8_His-AS"/>
</dbReference>
<feature type="signal peptide" evidence="6">
    <location>
        <begin position="1"/>
        <end position="27"/>
    </location>
</feature>
<dbReference type="InterPro" id="IPR015500">
    <property type="entry name" value="Peptidase_S8_subtilisin-rel"/>
</dbReference>
<evidence type="ECO:0000256" key="2">
    <source>
        <dbReference type="ARBA" id="ARBA00022670"/>
    </source>
</evidence>
<evidence type="ECO:0000259" key="8">
    <source>
        <dbReference type="Pfam" id="PF05922"/>
    </source>
</evidence>
<evidence type="ECO:0000256" key="5">
    <source>
        <dbReference type="PROSITE-ProRule" id="PRU01240"/>
    </source>
</evidence>
<dbReference type="Proteomes" id="UP001370348">
    <property type="component" value="Chromosome"/>
</dbReference>
<evidence type="ECO:0000259" key="7">
    <source>
        <dbReference type="Pfam" id="PF00082"/>
    </source>
</evidence>
<dbReference type="InterPro" id="IPR036852">
    <property type="entry name" value="Peptidase_S8/S53_dom_sf"/>
</dbReference>
<feature type="chain" id="PRO_5046960733" evidence="6">
    <location>
        <begin position="28"/>
        <end position="477"/>
    </location>
</feature>
<dbReference type="Pfam" id="PF05922">
    <property type="entry name" value="Inhibitor_I9"/>
    <property type="match status" value="1"/>
</dbReference>
<organism evidence="9 10">
    <name type="scientific">Pendulispora albinea</name>
    <dbReference type="NCBI Taxonomy" id="2741071"/>
    <lineage>
        <taxon>Bacteria</taxon>
        <taxon>Pseudomonadati</taxon>
        <taxon>Myxococcota</taxon>
        <taxon>Myxococcia</taxon>
        <taxon>Myxococcales</taxon>
        <taxon>Sorangiineae</taxon>
        <taxon>Pendulisporaceae</taxon>
        <taxon>Pendulispora</taxon>
    </lineage>
</organism>
<feature type="active site" description="Charge relay system" evidence="5">
    <location>
        <position position="192"/>
    </location>
</feature>
<dbReference type="PROSITE" id="PS51892">
    <property type="entry name" value="SUBTILASE"/>
    <property type="match status" value="1"/>
</dbReference>
<feature type="active site" description="Charge relay system" evidence="5">
    <location>
        <position position="240"/>
    </location>
</feature>
<dbReference type="InterPro" id="IPR000209">
    <property type="entry name" value="Peptidase_S8/S53_dom"/>
</dbReference>
<evidence type="ECO:0000256" key="3">
    <source>
        <dbReference type="ARBA" id="ARBA00022801"/>
    </source>
</evidence>
<keyword evidence="6" id="KW-0732">Signal</keyword>
<keyword evidence="2 5" id="KW-0645">Protease</keyword>
<dbReference type="Pfam" id="PF00082">
    <property type="entry name" value="Peptidase_S8"/>
    <property type="match status" value="1"/>
</dbReference>
<dbReference type="InterPro" id="IPR010259">
    <property type="entry name" value="S8pro/Inhibitor_I9"/>
</dbReference>
<dbReference type="RefSeq" id="WP_394828442.1">
    <property type="nucleotide sequence ID" value="NZ_CP089984.1"/>
</dbReference>
<comment type="similarity">
    <text evidence="1 5">Belongs to the peptidase S8 family.</text>
</comment>
<dbReference type="PANTHER" id="PTHR43806:SF11">
    <property type="entry name" value="CEREVISIN-RELATED"/>
    <property type="match status" value="1"/>
</dbReference>
<dbReference type="PANTHER" id="PTHR43806">
    <property type="entry name" value="PEPTIDASE S8"/>
    <property type="match status" value="1"/>
</dbReference>
<dbReference type="PROSITE" id="PS00137">
    <property type="entry name" value="SUBTILASE_HIS"/>
    <property type="match status" value="1"/>
</dbReference>
<evidence type="ECO:0000313" key="10">
    <source>
        <dbReference type="Proteomes" id="UP001370348"/>
    </source>
</evidence>
<feature type="domain" description="Peptidase S8/S53" evidence="7">
    <location>
        <begin position="183"/>
        <end position="447"/>
    </location>
</feature>
<evidence type="ECO:0000256" key="4">
    <source>
        <dbReference type="ARBA" id="ARBA00022825"/>
    </source>
</evidence>
<dbReference type="PRINTS" id="PR00723">
    <property type="entry name" value="SUBTILISIN"/>
</dbReference>
<evidence type="ECO:0000256" key="6">
    <source>
        <dbReference type="SAM" id="SignalP"/>
    </source>
</evidence>
<keyword evidence="10" id="KW-1185">Reference proteome</keyword>
<dbReference type="PROSITE" id="PS00138">
    <property type="entry name" value="SUBTILASE_SER"/>
    <property type="match status" value="1"/>
</dbReference>
<name>A0ABZ2M8J4_9BACT</name>
<gene>
    <name evidence="9" type="ORF">LZC94_16455</name>
</gene>
<dbReference type="EMBL" id="CP089984">
    <property type="protein sequence ID" value="WXB18816.1"/>
    <property type="molecule type" value="Genomic_DNA"/>
</dbReference>
<evidence type="ECO:0000256" key="1">
    <source>
        <dbReference type="ARBA" id="ARBA00011073"/>
    </source>
</evidence>